<dbReference type="EMBL" id="MU274931">
    <property type="protein sequence ID" value="KAI0085471.1"/>
    <property type="molecule type" value="Genomic_DNA"/>
</dbReference>
<keyword evidence="2" id="KW-1185">Reference proteome</keyword>
<gene>
    <name evidence="1" type="ORF">BDY19DRAFT_996814</name>
</gene>
<organism evidence="1 2">
    <name type="scientific">Irpex rosettiformis</name>
    <dbReference type="NCBI Taxonomy" id="378272"/>
    <lineage>
        <taxon>Eukaryota</taxon>
        <taxon>Fungi</taxon>
        <taxon>Dikarya</taxon>
        <taxon>Basidiomycota</taxon>
        <taxon>Agaricomycotina</taxon>
        <taxon>Agaricomycetes</taxon>
        <taxon>Polyporales</taxon>
        <taxon>Irpicaceae</taxon>
        <taxon>Irpex</taxon>
    </lineage>
</organism>
<dbReference type="Proteomes" id="UP001055072">
    <property type="component" value="Unassembled WGS sequence"/>
</dbReference>
<proteinExistence type="predicted"/>
<sequence>MSNSTQDSGNDYSEIQNFVIQTRAIVASAAFYCFEWLITMDQEAEHIWARKWSLSTLIFAGSRYATLLLLISELTPAPSRAVPWNKAVGTVRQASRLHIKVPLGRVLIEDGTFLFLGLVIINVFQLLADNISDPTYLAVFKLTIAMTSRIATSMQSIVMCRFMLNLKQAGSGPSPTPDNTTFHKSTIRFNANILIGNLGESMSLWDDEDTLEQTDQDENSEKTTITAVEPVDDTRLVAERESERAVKDLRAPIMDPIIISSVVDGVEVGSFISIFSVIYRIDGTARC</sequence>
<name>A0ACB8TU28_9APHY</name>
<comment type="caution">
    <text evidence="1">The sequence shown here is derived from an EMBL/GenBank/DDBJ whole genome shotgun (WGS) entry which is preliminary data.</text>
</comment>
<protein>
    <submittedName>
        <fullName evidence="1">Uncharacterized protein</fullName>
    </submittedName>
</protein>
<evidence type="ECO:0000313" key="1">
    <source>
        <dbReference type="EMBL" id="KAI0085471.1"/>
    </source>
</evidence>
<accession>A0ACB8TU28</accession>
<reference evidence="1" key="1">
    <citation type="journal article" date="2021" name="Environ. Microbiol.">
        <title>Gene family expansions and transcriptome signatures uncover fungal adaptations to wood decay.</title>
        <authorList>
            <person name="Hage H."/>
            <person name="Miyauchi S."/>
            <person name="Viragh M."/>
            <person name="Drula E."/>
            <person name="Min B."/>
            <person name="Chaduli D."/>
            <person name="Navarro D."/>
            <person name="Favel A."/>
            <person name="Norest M."/>
            <person name="Lesage-Meessen L."/>
            <person name="Balint B."/>
            <person name="Merenyi Z."/>
            <person name="de Eugenio L."/>
            <person name="Morin E."/>
            <person name="Martinez A.T."/>
            <person name="Baldrian P."/>
            <person name="Stursova M."/>
            <person name="Martinez M.J."/>
            <person name="Novotny C."/>
            <person name="Magnuson J.K."/>
            <person name="Spatafora J.W."/>
            <person name="Maurice S."/>
            <person name="Pangilinan J."/>
            <person name="Andreopoulos W."/>
            <person name="LaButti K."/>
            <person name="Hundley H."/>
            <person name="Na H."/>
            <person name="Kuo A."/>
            <person name="Barry K."/>
            <person name="Lipzen A."/>
            <person name="Henrissat B."/>
            <person name="Riley R."/>
            <person name="Ahrendt S."/>
            <person name="Nagy L.G."/>
            <person name="Grigoriev I.V."/>
            <person name="Martin F."/>
            <person name="Rosso M.N."/>
        </authorList>
    </citation>
    <scope>NUCLEOTIDE SEQUENCE</scope>
    <source>
        <strain evidence="1">CBS 384.51</strain>
    </source>
</reference>
<evidence type="ECO:0000313" key="2">
    <source>
        <dbReference type="Proteomes" id="UP001055072"/>
    </source>
</evidence>